<name>A0ACB8YZK5_CICIN</name>
<protein>
    <submittedName>
        <fullName evidence="1">Uncharacterized protein</fullName>
    </submittedName>
</protein>
<gene>
    <name evidence="1" type="ORF">L2E82_47412</name>
</gene>
<sequence length="67" mass="7407">MGILNDEREIDCGFGGDLHGLKEEGEQKPGGRFLVLVLASCLIDSTNSIQNHLGFIRLMHLLDRSIL</sequence>
<keyword evidence="2" id="KW-1185">Reference proteome</keyword>
<reference evidence="2" key="1">
    <citation type="journal article" date="2022" name="Mol. Ecol. Resour.">
        <title>The genomes of chicory, endive, great burdock and yacon provide insights into Asteraceae palaeo-polyploidization history and plant inulin production.</title>
        <authorList>
            <person name="Fan W."/>
            <person name="Wang S."/>
            <person name="Wang H."/>
            <person name="Wang A."/>
            <person name="Jiang F."/>
            <person name="Liu H."/>
            <person name="Zhao H."/>
            <person name="Xu D."/>
            <person name="Zhang Y."/>
        </authorList>
    </citation>
    <scope>NUCLEOTIDE SEQUENCE [LARGE SCALE GENOMIC DNA]</scope>
    <source>
        <strain evidence="2">cv. Punajuju</strain>
    </source>
</reference>
<dbReference type="Proteomes" id="UP001055811">
    <property type="component" value="Linkage Group LG09"/>
</dbReference>
<organism evidence="1 2">
    <name type="scientific">Cichorium intybus</name>
    <name type="common">Chicory</name>
    <dbReference type="NCBI Taxonomy" id="13427"/>
    <lineage>
        <taxon>Eukaryota</taxon>
        <taxon>Viridiplantae</taxon>
        <taxon>Streptophyta</taxon>
        <taxon>Embryophyta</taxon>
        <taxon>Tracheophyta</taxon>
        <taxon>Spermatophyta</taxon>
        <taxon>Magnoliopsida</taxon>
        <taxon>eudicotyledons</taxon>
        <taxon>Gunneridae</taxon>
        <taxon>Pentapetalae</taxon>
        <taxon>asterids</taxon>
        <taxon>campanulids</taxon>
        <taxon>Asterales</taxon>
        <taxon>Asteraceae</taxon>
        <taxon>Cichorioideae</taxon>
        <taxon>Cichorieae</taxon>
        <taxon>Cichoriinae</taxon>
        <taxon>Cichorium</taxon>
    </lineage>
</organism>
<proteinExistence type="predicted"/>
<reference evidence="1 2" key="2">
    <citation type="journal article" date="2022" name="Mol. Ecol. Resour.">
        <title>The genomes of chicory, endive, great burdock and yacon provide insights into Asteraceae paleo-polyploidization history and plant inulin production.</title>
        <authorList>
            <person name="Fan W."/>
            <person name="Wang S."/>
            <person name="Wang H."/>
            <person name="Wang A."/>
            <person name="Jiang F."/>
            <person name="Liu H."/>
            <person name="Zhao H."/>
            <person name="Xu D."/>
            <person name="Zhang Y."/>
        </authorList>
    </citation>
    <scope>NUCLEOTIDE SEQUENCE [LARGE SCALE GENOMIC DNA]</scope>
    <source>
        <strain evidence="2">cv. Punajuju</strain>
        <tissue evidence="1">Leaves</tissue>
    </source>
</reference>
<dbReference type="EMBL" id="CM042017">
    <property type="protein sequence ID" value="KAI3689455.1"/>
    <property type="molecule type" value="Genomic_DNA"/>
</dbReference>
<evidence type="ECO:0000313" key="1">
    <source>
        <dbReference type="EMBL" id="KAI3689455.1"/>
    </source>
</evidence>
<accession>A0ACB8YZK5</accession>
<comment type="caution">
    <text evidence="1">The sequence shown here is derived from an EMBL/GenBank/DDBJ whole genome shotgun (WGS) entry which is preliminary data.</text>
</comment>
<evidence type="ECO:0000313" key="2">
    <source>
        <dbReference type="Proteomes" id="UP001055811"/>
    </source>
</evidence>